<evidence type="ECO:0000256" key="1">
    <source>
        <dbReference type="ARBA" id="ARBA00004651"/>
    </source>
</evidence>
<protein>
    <recommendedName>
        <fullName evidence="9">ATP synthase subunit I</fullName>
    </recommendedName>
</protein>
<evidence type="ECO:0000256" key="6">
    <source>
        <dbReference type="SAM" id="Phobius"/>
    </source>
</evidence>
<dbReference type="AlphaFoldDB" id="A0A8D5K223"/>
<proteinExistence type="predicted"/>
<evidence type="ECO:0000256" key="3">
    <source>
        <dbReference type="ARBA" id="ARBA00022692"/>
    </source>
</evidence>
<evidence type="ECO:0000313" key="8">
    <source>
        <dbReference type="Proteomes" id="UP000826722"/>
    </source>
</evidence>
<organism evidence="7 8">
    <name type="scientific">Methyloradius palustris</name>
    <dbReference type="NCBI Taxonomy" id="2778876"/>
    <lineage>
        <taxon>Bacteria</taxon>
        <taxon>Pseudomonadati</taxon>
        <taxon>Pseudomonadota</taxon>
        <taxon>Betaproteobacteria</taxon>
        <taxon>Nitrosomonadales</taxon>
        <taxon>Methylophilaceae</taxon>
        <taxon>Methyloradius</taxon>
    </lineage>
</organism>
<dbReference type="InterPro" id="IPR005598">
    <property type="entry name" value="ATP_synth_I"/>
</dbReference>
<dbReference type="EMBL" id="AP024110">
    <property type="protein sequence ID" value="BCM26308.1"/>
    <property type="molecule type" value="Genomic_DNA"/>
</dbReference>
<evidence type="ECO:0008006" key="9">
    <source>
        <dbReference type="Google" id="ProtNLM"/>
    </source>
</evidence>
<dbReference type="KEGG" id="mpau:ZMTM_25670"/>
<feature type="transmembrane region" description="Helical" evidence="6">
    <location>
        <begin position="12"/>
        <end position="32"/>
    </location>
</feature>
<evidence type="ECO:0000256" key="4">
    <source>
        <dbReference type="ARBA" id="ARBA00022989"/>
    </source>
</evidence>
<keyword evidence="2" id="KW-1003">Cell membrane</keyword>
<feature type="transmembrane region" description="Helical" evidence="6">
    <location>
        <begin position="103"/>
        <end position="123"/>
    </location>
</feature>
<evidence type="ECO:0000313" key="7">
    <source>
        <dbReference type="EMBL" id="BCM26308.1"/>
    </source>
</evidence>
<dbReference type="Pfam" id="PF03899">
    <property type="entry name" value="ATP-synt_I"/>
    <property type="match status" value="1"/>
</dbReference>
<evidence type="ECO:0000256" key="2">
    <source>
        <dbReference type="ARBA" id="ARBA00022475"/>
    </source>
</evidence>
<comment type="subcellular location">
    <subcellularLocation>
        <location evidence="1">Cell membrane</location>
        <topology evidence="1">Multi-pass membrane protein</topology>
    </subcellularLocation>
</comment>
<sequence length="134" mass="13906">MENNKTSTVYKQMAKWQIMATAAVALAAGYFAGLHGALSALAGGGSAIAGGFAASIMARRSEHNKEAGAILIGLLKAEAVKILTIIILLFITFKIYTDHLVPWALILGLAAAAILSGVAVTALDKNAHNEKSET</sequence>
<dbReference type="Proteomes" id="UP000826722">
    <property type="component" value="Chromosome"/>
</dbReference>
<keyword evidence="5 6" id="KW-0472">Membrane</keyword>
<accession>A0A8D5K223</accession>
<reference evidence="7" key="1">
    <citation type="journal article" date="2021" name="Arch. Microbiol.">
        <title>Methyloradius palustris gen. nov., sp. nov., a methanol-oxidizing bacterium isolated from snow.</title>
        <authorList>
            <person name="Miyadera T."/>
            <person name="Kojima H."/>
            <person name="Fukui M."/>
        </authorList>
    </citation>
    <scope>NUCLEOTIDE SEQUENCE</scope>
    <source>
        <strain evidence="7">Zm11</strain>
    </source>
</reference>
<keyword evidence="8" id="KW-1185">Reference proteome</keyword>
<dbReference type="GO" id="GO:0005886">
    <property type="term" value="C:plasma membrane"/>
    <property type="evidence" value="ECO:0007669"/>
    <property type="project" value="UniProtKB-SubCell"/>
</dbReference>
<evidence type="ECO:0000256" key="5">
    <source>
        <dbReference type="ARBA" id="ARBA00023136"/>
    </source>
</evidence>
<keyword evidence="3 6" id="KW-0812">Transmembrane</keyword>
<name>A0A8D5K223_9PROT</name>
<gene>
    <name evidence="7" type="ORF">ZMTM_25670</name>
</gene>
<feature type="transmembrane region" description="Helical" evidence="6">
    <location>
        <begin position="79"/>
        <end position="97"/>
    </location>
</feature>
<keyword evidence="4 6" id="KW-1133">Transmembrane helix</keyword>
<feature type="transmembrane region" description="Helical" evidence="6">
    <location>
        <begin position="38"/>
        <end position="58"/>
    </location>
</feature>
<dbReference type="RefSeq" id="WP_225907043.1">
    <property type="nucleotide sequence ID" value="NZ_AP024110.1"/>
</dbReference>